<keyword evidence="4" id="KW-0411">Iron-sulfur</keyword>
<organism evidence="6 7">
    <name type="scientific">Alkaliphilus peptidifermentans DSM 18978</name>
    <dbReference type="NCBI Taxonomy" id="1120976"/>
    <lineage>
        <taxon>Bacteria</taxon>
        <taxon>Bacillati</taxon>
        <taxon>Bacillota</taxon>
        <taxon>Clostridia</taxon>
        <taxon>Peptostreptococcales</taxon>
        <taxon>Natronincolaceae</taxon>
        <taxon>Alkaliphilus</taxon>
    </lineage>
</organism>
<dbReference type="SFLD" id="SFLDG01067">
    <property type="entry name" value="SPASM/twitch_domain_containing"/>
    <property type="match status" value="1"/>
</dbReference>
<evidence type="ECO:0000256" key="3">
    <source>
        <dbReference type="ARBA" id="ARBA00023004"/>
    </source>
</evidence>
<dbReference type="GO" id="GO:0003824">
    <property type="term" value="F:catalytic activity"/>
    <property type="evidence" value="ECO:0007669"/>
    <property type="project" value="InterPro"/>
</dbReference>
<dbReference type="InterPro" id="IPR050377">
    <property type="entry name" value="Radical_SAM_PqqE_MftC-like"/>
</dbReference>
<dbReference type="GO" id="GO:0051539">
    <property type="term" value="F:4 iron, 4 sulfur cluster binding"/>
    <property type="evidence" value="ECO:0007669"/>
    <property type="project" value="UniProtKB-KW"/>
</dbReference>
<dbReference type="STRING" id="1120976.SAMN03080606_04198"/>
<keyword evidence="7" id="KW-1185">Reference proteome</keyword>
<dbReference type="Proteomes" id="UP000198636">
    <property type="component" value="Unassembled WGS sequence"/>
</dbReference>
<dbReference type="Pfam" id="PF04055">
    <property type="entry name" value="Radical_SAM"/>
    <property type="match status" value="1"/>
</dbReference>
<dbReference type="SFLD" id="SFLDS00029">
    <property type="entry name" value="Radical_SAM"/>
    <property type="match status" value="1"/>
</dbReference>
<proteinExistence type="predicted"/>
<feature type="domain" description="Radical SAM core" evidence="5">
    <location>
        <begin position="14"/>
        <end position="234"/>
    </location>
</feature>
<dbReference type="RefSeq" id="WP_091547507.1">
    <property type="nucleotide sequence ID" value="NZ_FMUS01000044.1"/>
</dbReference>
<dbReference type="InterPro" id="IPR013785">
    <property type="entry name" value="Aldolase_TIM"/>
</dbReference>
<evidence type="ECO:0000256" key="1">
    <source>
        <dbReference type="ARBA" id="ARBA00022691"/>
    </source>
</evidence>
<dbReference type="EMBL" id="FMUS01000044">
    <property type="protein sequence ID" value="SCZ09451.1"/>
    <property type="molecule type" value="Genomic_DNA"/>
</dbReference>
<dbReference type="InterPro" id="IPR058240">
    <property type="entry name" value="rSAM_sf"/>
</dbReference>
<protein>
    <submittedName>
        <fullName evidence="6">Radical SAM superfamily enzyme, MoaA/NifB/PqqE/SkfB family</fullName>
    </submittedName>
</protein>
<dbReference type="OrthoDB" id="7021155at2"/>
<evidence type="ECO:0000256" key="4">
    <source>
        <dbReference type="ARBA" id="ARBA00023014"/>
    </source>
</evidence>
<evidence type="ECO:0000313" key="6">
    <source>
        <dbReference type="EMBL" id="SCZ09451.1"/>
    </source>
</evidence>
<keyword evidence="1" id="KW-0949">S-adenosyl-L-methionine</keyword>
<keyword evidence="2" id="KW-0479">Metal-binding</keyword>
<keyword evidence="3" id="KW-0408">Iron</keyword>
<dbReference type="AlphaFoldDB" id="A0A1G5LAH5"/>
<evidence type="ECO:0000313" key="7">
    <source>
        <dbReference type="Proteomes" id="UP000198636"/>
    </source>
</evidence>
<dbReference type="GO" id="GO:0046872">
    <property type="term" value="F:metal ion binding"/>
    <property type="evidence" value="ECO:0007669"/>
    <property type="project" value="UniProtKB-KW"/>
</dbReference>
<gene>
    <name evidence="6" type="ORF">SAMN03080606_04198</name>
</gene>
<dbReference type="PROSITE" id="PS51918">
    <property type="entry name" value="RADICAL_SAM"/>
    <property type="match status" value="1"/>
</dbReference>
<reference evidence="6 7" key="1">
    <citation type="submission" date="2016-10" db="EMBL/GenBank/DDBJ databases">
        <authorList>
            <person name="de Groot N.N."/>
        </authorList>
    </citation>
    <scope>NUCLEOTIDE SEQUENCE [LARGE SCALE GENOMIC DNA]</scope>
    <source>
        <strain evidence="6 7">DSM 18978</strain>
    </source>
</reference>
<accession>A0A1G5LAH5</accession>
<dbReference type="PANTHER" id="PTHR11228:SF7">
    <property type="entry name" value="PQQA PEPTIDE CYCLASE"/>
    <property type="match status" value="1"/>
</dbReference>
<evidence type="ECO:0000259" key="5">
    <source>
        <dbReference type="PROSITE" id="PS51918"/>
    </source>
</evidence>
<evidence type="ECO:0000256" key="2">
    <source>
        <dbReference type="ARBA" id="ARBA00022723"/>
    </source>
</evidence>
<sequence>MEHTVVKSCSFGIPKEGIKVVWEITNKCQMNCIHCCNEHRRTGEDISLEDAIKKVGELSKKNVSKIIFTGGDPLLYKDIFDLIEYVNKFNIKVCISTNGMLLDDYYNEIITVSPEKIIIGLDGLSESTHDKFRGCEDAFTKVIKGVENLIPHKSIKIELHSIVSKMNIHEIEQIIEFSKTKDIKLNLANLLEIENKPLIKDYILTNEDYNLYLDEINSEKHEHVRHIRKKKGLLEKCFAGSKIIGIRADGIYTPCIWLSNYTQEFDTDCLESLFNTSKLFKEFDNSFCNHCTVEGCGKGCLAAILSSEKRVDPLCVISENFDPIGRYCFNITLINLLYFREVVVLC</sequence>
<dbReference type="InterPro" id="IPR006638">
    <property type="entry name" value="Elp3/MiaA/NifB-like_rSAM"/>
</dbReference>
<dbReference type="PANTHER" id="PTHR11228">
    <property type="entry name" value="RADICAL SAM DOMAIN PROTEIN"/>
    <property type="match status" value="1"/>
</dbReference>
<dbReference type="SMART" id="SM00729">
    <property type="entry name" value="Elp3"/>
    <property type="match status" value="1"/>
</dbReference>
<dbReference type="InterPro" id="IPR007197">
    <property type="entry name" value="rSAM"/>
</dbReference>
<name>A0A1G5LAH5_9FIRM</name>
<dbReference type="Gene3D" id="3.20.20.70">
    <property type="entry name" value="Aldolase class I"/>
    <property type="match status" value="1"/>
</dbReference>
<dbReference type="CDD" id="cd01335">
    <property type="entry name" value="Radical_SAM"/>
    <property type="match status" value="1"/>
</dbReference>
<dbReference type="SUPFAM" id="SSF102114">
    <property type="entry name" value="Radical SAM enzymes"/>
    <property type="match status" value="1"/>
</dbReference>